<dbReference type="Pfam" id="PF06574">
    <property type="entry name" value="FAD_syn"/>
    <property type="match status" value="1"/>
</dbReference>
<evidence type="ECO:0000256" key="8">
    <source>
        <dbReference type="ARBA" id="ARBA00022741"/>
    </source>
</evidence>
<proteinExistence type="inferred from homology"/>
<evidence type="ECO:0000313" key="17">
    <source>
        <dbReference type="EMBL" id="TCM82601.1"/>
    </source>
</evidence>
<reference evidence="17 18" key="1">
    <citation type="submission" date="2019-03" db="EMBL/GenBank/DDBJ databases">
        <title>Genomic Encyclopedia of Type Strains, Phase IV (KMG-IV): sequencing the most valuable type-strain genomes for metagenomic binning, comparative biology and taxonomic classification.</title>
        <authorList>
            <person name="Goeker M."/>
        </authorList>
    </citation>
    <scope>NUCLEOTIDE SEQUENCE [LARGE SCALE GENOMIC DNA]</scope>
    <source>
        <strain evidence="17 18">DSM 21153</strain>
    </source>
</reference>
<keyword evidence="9 15" id="KW-0418">Kinase</keyword>
<keyword evidence="4 15" id="KW-0285">Flavoprotein</keyword>
<keyword evidence="10 15" id="KW-0274">FAD</keyword>
<sequence length="319" mass="34706">MKTFTTWAGAPLGERGAVAAIGNFDGVHLGHRSVIELARAEAARRGVPLGVVTFEPHPRQHFAPDAAPFRLMNAEARSNRLAKLGIDHLYELPFDGRLAALTPEAFAREVLHEGLGLAHVVIGQDFRFGKGRAGDVAALRRFGDDLGFRVTVADLLENAAGEVSSTAIREALTDGRPRDAAAMLGHWHRIEGEVLHGDSRGHALGYPTANMSIHGLHRPRFGVYAVRVDVLSGPHVGSHDGVASIGVRPMFGENVPNCESYLFDFKGDLYGTHLSVALVEFLRDEAKYDSLNALVAQIERDCTRAREILAQDPPLPWRP</sequence>
<evidence type="ECO:0000313" key="18">
    <source>
        <dbReference type="Proteomes" id="UP000295277"/>
    </source>
</evidence>
<dbReference type="GO" id="GO:0009398">
    <property type="term" value="P:FMN biosynthetic process"/>
    <property type="evidence" value="ECO:0007669"/>
    <property type="project" value="UniProtKB-UniRule"/>
</dbReference>
<dbReference type="RefSeq" id="WP_132695693.1">
    <property type="nucleotide sequence ID" value="NZ_SLVM01000016.1"/>
</dbReference>
<comment type="similarity">
    <text evidence="15">Belongs to the ribF family.</text>
</comment>
<dbReference type="SUPFAM" id="SSF52374">
    <property type="entry name" value="Nucleotidylyl transferase"/>
    <property type="match status" value="1"/>
</dbReference>
<dbReference type="AlphaFoldDB" id="A0A4R1YTB0"/>
<dbReference type="UniPathway" id="UPA00277">
    <property type="reaction ID" value="UER00407"/>
</dbReference>
<dbReference type="Gene3D" id="3.40.50.620">
    <property type="entry name" value="HUPs"/>
    <property type="match status" value="1"/>
</dbReference>
<gene>
    <name evidence="17" type="ORF">EV216_11656</name>
</gene>
<evidence type="ECO:0000256" key="14">
    <source>
        <dbReference type="ARBA" id="ARBA00049494"/>
    </source>
</evidence>
<evidence type="ECO:0000256" key="4">
    <source>
        <dbReference type="ARBA" id="ARBA00022630"/>
    </source>
</evidence>
<dbReference type="GO" id="GO:0005524">
    <property type="term" value="F:ATP binding"/>
    <property type="evidence" value="ECO:0007669"/>
    <property type="project" value="UniProtKB-UniRule"/>
</dbReference>
<dbReference type="PIRSF" id="PIRSF004491">
    <property type="entry name" value="FAD_Synth"/>
    <property type="match status" value="1"/>
</dbReference>
<dbReference type="EMBL" id="SLVM01000016">
    <property type="protein sequence ID" value="TCM82601.1"/>
    <property type="molecule type" value="Genomic_DNA"/>
</dbReference>
<dbReference type="EC" id="2.7.1.26" evidence="15"/>
<dbReference type="SMART" id="SM00904">
    <property type="entry name" value="Flavokinase"/>
    <property type="match status" value="1"/>
</dbReference>
<keyword evidence="5 15" id="KW-0288">FMN</keyword>
<dbReference type="FunFam" id="3.40.50.620:FF:000021">
    <property type="entry name" value="Riboflavin biosynthesis protein"/>
    <property type="match status" value="1"/>
</dbReference>
<keyword evidence="12" id="KW-0511">Multifunctional enzyme</keyword>
<evidence type="ECO:0000256" key="11">
    <source>
        <dbReference type="ARBA" id="ARBA00022840"/>
    </source>
</evidence>
<evidence type="ECO:0000256" key="9">
    <source>
        <dbReference type="ARBA" id="ARBA00022777"/>
    </source>
</evidence>
<dbReference type="InterPro" id="IPR002606">
    <property type="entry name" value="Riboflavin_kinase_bac"/>
</dbReference>
<feature type="domain" description="Riboflavin kinase" evidence="16">
    <location>
        <begin position="183"/>
        <end position="310"/>
    </location>
</feature>
<dbReference type="NCBIfam" id="NF004160">
    <property type="entry name" value="PRK05627.1-3"/>
    <property type="match status" value="1"/>
</dbReference>
<dbReference type="CDD" id="cd02064">
    <property type="entry name" value="FAD_synthetase_N"/>
    <property type="match status" value="1"/>
</dbReference>
<keyword evidence="18" id="KW-1185">Reference proteome</keyword>
<evidence type="ECO:0000256" key="5">
    <source>
        <dbReference type="ARBA" id="ARBA00022643"/>
    </source>
</evidence>
<dbReference type="InterPro" id="IPR014729">
    <property type="entry name" value="Rossmann-like_a/b/a_fold"/>
</dbReference>
<dbReference type="Gene3D" id="2.40.30.30">
    <property type="entry name" value="Riboflavin kinase-like"/>
    <property type="match status" value="1"/>
</dbReference>
<dbReference type="EC" id="2.7.7.2" evidence="15"/>
<dbReference type="Pfam" id="PF01687">
    <property type="entry name" value="Flavokinase"/>
    <property type="match status" value="1"/>
</dbReference>
<evidence type="ECO:0000259" key="16">
    <source>
        <dbReference type="SMART" id="SM00904"/>
    </source>
</evidence>
<evidence type="ECO:0000256" key="3">
    <source>
        <dbReference type="ARBA" id="ARBA00005201"/>
    </source>
</evidence>
<evidence type="ECO:0000256" key="10">
    <source>
        <dbReference type="ARBA" id="ARBA00022827"/>
    </source>
</evidence>
<dbReference type="UniPathway" id="UPA00276">
    <property type="reaction ID" value="UER00406"/>
</dbReference>
<dbReference type="InterPro" id="IPR015865">
    <property type="entry name" value="Riboflavin_kinase_bac/euk"/>
</dbReference>
<protein>
    <recommendedName>
        <fullName evidence="15">Riboflavin biosynthesis protein</fullName>
    </recommendedName>
    <domain>
        <recommendedName>
            <fullName evidence="15">Riboflavin kinase</fullName>
            <ecNumber evidence="15">2.7.1.26</ecNumber>
        </recommendedName>
        <alternativeName>
            <fullName evidence="15">Flavokinase</fullName>
        </alternativeName>
    </domain>
    <domain>
        <recommendedName>
            <fullName evidence="15">FMN adenylyltransferase</fullName>
            <ecNumber evidence="15">2.7.7.2</ecNumber>
        </recommendedName>
        <alternativeName>
            <fullName evidence="15">FAD pyrophosphorylase</fullName>
        </alternativeName>
        <alternativeName>
            <fullName evidence="15">FAD synthase</fullName>
        </alternativeName>
    </domain>
</protein>
<dbReference type="GO" id="GO:0008531">
    <property type="term" value="F:riboflavin kinase activity"/>
    <property type="evidence" value="ECO:0007669"/>
    <property type="project" value="UniProtKB-UniRule"/>
</dbReference>
<keyword evidence="7 15" id="KW-0548">Nucleotidyltransferase</keyword>
<organism evidence="17 18">
    <name type="scientific">Rhodovulum steppense</name>
    <dbReference type="NCBI Taxonomy" id="540251"/>
    <lineage>
        <taxon>Bacteria</taxon>
        <taxon>Pseudomonadati</taxon>
        <taxon>Pseudomonadota</taxon>
        <taxon>Alphaproteobacteria</taxon>
        <taxon>Rhodobacterales</taxon>
        <taxon>Paracoccaceae</taxon>
        <taxon>Rhodovulum</taxon>
    </lineage>
</organism>
<comment type="pathway">
    <text evidence="2 15">Cofactor biosynthesis; FAD biosynthesis; FAD from FMN: step 1/1.</text>
</comment>
<comment type="caution">
    <text evidence="17">The sequence shown here is derived from an EMBL/GenBank/DDBJ whole genome shotgun (WGS) entry which is preliminary data.</text>
</comment>
<name>A0A4R1YTB0_9RHOB</name>
<dbReference type="GO" id="GO:0009231">
    <property type="term" value="P:riboflavin biosynthetic process"/>
    <property type="evidence" value="ECO:0007669"/>
    <property type="project" value="InterPro"/>
</dbReference>
<dbReference type="SUPFAM" id="SSF82114">
    <property type="entry name" value="Riboflavin kinase-like"/>
    <property type="match status" value="1"/>
</dbReference>
<keyword evidence="8 15" id="KW-0547">Nucleotide-binding</keyword>
<keyword evidence="11 15" id="KW-0067">ATP-binding</keyword>
<comment type="catalytic activity">
    <reaction evidence="13 15">
        <text>riboflavin + ATP = FMN + ADP + H(+)</text>
        <dbReference type="Rhea" id="RHEA:14357"/>
        <dbReference type="ChEBI" id="CHEBI:15378"/>
        <dbReference type="ChEBI" id="CHEBI:30616"/>
        <dbReference type="ChEBI" id="CHEBI:57986"/>
        <dbReference type="ChEBI" id="CHEBI:58210"/>
        <dbReference type="ChEBI" id="CHEBI:456216"/>
        <dbReference type="EC" id="2.7.1.26"/>
    </reaction>
</comment>
<dbReference type="OrthoDB" id="9803667at2"/>
<comment type="pathway">
    <text evidence="3 15">Cofactor biosynthesis; FMN biosynthesis; FMN from riboflavin (ATP route): step 1/1.</text>
</comment>
<dbReference type="InterPro" id="IPR023465">
    <property type="entry name" value="Riboflavin_kinase_dom_sf"/>
</dbReference>
<dbReference type="NCBIfam" id="TIGR00083">
    <property type="entry name" value="ribF"/>
    <property type="match status" value="1"/>
</dbReference>
<evidence type="ECO:0000256" key="15">
    <source>
        <dbReference type="PIRNR" id="PIRNR004491"/>
    </source>
</evidence>
<evidence type="ECO:0000256" key="2">
    <source>
        <dbReference type="ARBA" id="ARBA00004726"/>
    </source>
</evidence>
<comment type="function">
    <text evidence="1">Catalyzes the phosphorylation of riboflavin to FMN followed by the adenylation of FMN to FAD.</text>
</comment>
<dbReference type="NCBIfam" id="NF004159">
    <property type="entry name" value="PRK05627.1-2"/>
    <property type="match status" value="1"/>
</dbReference>
<evidence type="ECO:0000256" key="1">
    <source>
        <dbReference type="ARBA" id="ARBA00002121"/>
    </source>
</evidence>
<evidence type="ECO:0000256" key="7">
    <source>
        <dbReference type="ARBA" id="ARBA00022695"/>
    </source>
</evidence>
<dbReference type="GO" id="GO:0006747">
    <property type="term" value="P:FAD biosynthetic process"/>
    <property type="evidence" value="ECO:0007669"/>
    <property type="project" value="UniProtKB-UniRule"/>
</dbReference>
<evidence type="ECO:0000256" key="6">
    <source>
        <dbReference type="ARBA" id="ARBA00022679"/>
    </source>
</evidence>
<comment type="catalytic activity">
    <reaction evidence="14 15">
        <text>FMN + ATP + H(+) = FAD + diphosphate</text>
        <dbReference type="Rhea" id="RHEA:17237"/>
        <dbReference type="ChEBI" id="CHEBI:15378"/>
        <dbReference type="ChEBI" id="CHEBI:30616"/>
        <dbReference type="ChEBI" id="CHEBI:33019"/>
        <dbReference type="ChEBI" id="CHEBI:57692"/>
        <dbReference type="ChEBI" id="CHEBI:58210"/>
        <dbReference type="EC" id="2.7.7.2"/>
    </reaction>
</comment>
<dbReference type="PANTHER" id="PTHR22749">
    <property type="entry name" value="RIBOFLAVIN KINASE/FMN ADENYLYLTRANSFERASE"/>
    <property type="match status" value="1"/>
</dbReference>
<keyword evidence="6 15" id="KW-0808">Transferase</keyword>
<accession>A0A4R1YTB0</accession>
<evidence type="ECO:0000256" key="13">
    <source>
        <dbReference type="ARBA" id="ARBA00047880"/>
    </source>
</evidence>
<dbReference type="GO" id="GO:0003919">
    <property type="term" value="F:FMN adenylyltransferase activity"/>
    <property type="evidence" value="ECO:0007669"/>
    <property type="project" value="UniProtKB-UniRule"/>
</dbReference>
<dbReference type="InterPro" id="IPR015864">
    <property type="entry name" value="FAD_synthase"/>
</dbReference>
<dbReference type="PANTHER" id="PTHR22749:SF6">
    <property type="entry name" value="RIBOFLAVIN KINASE"/>
    <property type="match status" value="1"/>
</dbReference>
<dbReference type="InterPro" id="IPR023468">
    <property type="entry name" value="Riboflavin_kinase"/>
</dbReference>
<dbReference type="Proteomes" id="UP000295277">
    <property type="component" value="Unassembled WGS sequence"/>
</dbReference>
<evidence type="ECO:0000256" key="12">
    <source>
        <dbReference type="ARBA" id="ARBA00023268"/>
    </source>
</evidence>